<accession>A0AA88YGU5</accession>
<reference evidence="9" key="1">
    <citation type="submission" date="2019-08" db="EMBL/GenBank/DDBJ databases">
        <title>The improved chromosome-level genome for the pearl oyster Pinctada fucata martensii using PacBio sequencing and Hi-C.</title>
        <authorList>
            <person name="Zheng Z."/>
        </authorList>
    </citation>
    <scope>NUCLEOTIDE SEQUENCE</scope>
    <source>
        <strain evidence="9">ZZ-2019</strain>
        <tissue evidence="9">Adductor muscle</tissue>
    </source>
</reference>
<feature type="compositionally biased region" description="Polar residues" evidence="6">
    <location>
        <begin position="137"/>
        <end position="162"/>
    </location>
</feature>
<organism evidence="9 10">
    <name type="scientific">Pinctada imbricata</name>
    <name type="common">Atlantic pearl-oyster</name>
    <name type="synonym">Pinctada martensii</name>
    <dbReference type="NCBI Taxonomy" id="66713"/>
    <lineage>
        <taxon>Eukaryota</taxon>
        <taxon>Metazoa</taxon>
        <taxon>Spiralia</taxon>
        <taxon>Lophotrochozoa</taxon>
        <taxon>Mollusca</taxon>
        <taxon>Bivalvia</taxon>
        <taxon>Autobranchia</taxon>
        <taxon>Pteriomorphia</taxon>
        <taxon>Pterioida</taxon>
        <taxon>Pterioidea</taxon>
        <taxon>Pteriidae</taxon>
        <taxon>Pinctada</taxon>
    </lineage>
</organism>
<keyword evidence="7" id="KW-0732">Signal</keyword>
<keyword evidence="4" id="KW-0106">Calcium</keyword>
<evidence type="ECO:0000313" key="10">
    <source>
        <dbReference type="Proteomes" id="UP001186944"/>
    </source>
</evidence>
<dbReference type="GO" id="GO:0008484">
    <property type="term" value="F:sulfuric ester hydrolase activity"/>
    <property type="evidence" value="ECO:0007669"/>
    <property type="project" value="InterPro"/>
</dbReference>
<feature type="domain" description="Sulfatase N-terminal" evidence="8">
    <location>
        <begin position="58"/>
        <end position="132"/>
    </location>
</feature>
<dbReference type="Proteomes" id="UP001186944">
    <property type="component" value="Unassembled WGS sequence"/>
</dbReference>
<evidence type="ECO:0000256" key="3">
    <source>
        <dbReference type="ARBA" id="ARBA00022723"/>
    </source>
</evidence>
<dbReference type="InterPro" id="IPR017850">
    <property type="entry name" value="Alkaline_phosphatase_core_sf"/>
</dbReference>
<evidence type="ECO:0000256" key="2">
    <source>
        <dbReference type="ARBA" id="ARBA00008779"/>
    </source>
</evidence>
<name>A0AA88YGU5_PINIB</name>
<dbReference type="Gene3D" id="3.40.720.10">
    <property type="entry name" value="Alkaline Phosphatase, subunit A"/>
    <property type="match status" value="1"/>
</dbReference>
<evidence type="ECO:0000256" key="1">
    <source>
        <dbReference type="ARBA" id="ARBA00001913"/>
    </source>
</evidence>
<feature type="signal peptide" evidence="7">
    <location>
        <begin position="1"/>
        <end position="21"/>
    </location>
</feature>
<keyword evidence="10" id="KW-1185">Reference proteome</keyword>
<evidence type="ECO:0000259" key="8">
    <source>
        <dbReference type="Pfam" id="PF00884"/>
    </source>
</evidence>
<evidence type="ECO:0000256" key="7">
    <source>
        <dbReference type="SAM" id="SignalP"/>
    </source>
</evidence>
<sequence length="187" mass="20694">MNQYKALLLVLTWLGCRDVIALPTSPHIVFIVADDLGMHYDFRWNKTAFDPYNSKYHSYSMVLAMDQAIGSVVDKLNATGMLDNALIVFTSDNGGSPSSGGSNYPLRGTKGSYWEGGIRVPAFVYSKTLLTKSNYRSKSTKSIIQKSETEGIQNQDKTGTKANKQKPPPHEKKRTPDMGVRPGAQEE</sequence>
<dbReference type="InterPro" id="IPR000917">
    <property type="entry name" value="Sulfatase_N"/>
</dbReference>
<dbReference type="GO" id="GO:0046872">
    <property type="term" value="F:metal ion binding"/>
    <property type="evidence" value="ECO:0007669"/>
    <property type="project" value="UniProtKB-KW"/>
</dbReference>
<keyword evidence="5" id="KW-0325">Glycoprotein</keyword>
<evidence type="ECO:0000256" key="6">
    <source>
        <dbReference type="SAM" id="MobiDB-lite"/>
    </source>
</evidence>
<dbReference type="InterPro" id="IPR047115">
    <property type="entry name" value="ARSB"/>
</dbReference>
<protein>
    <recommendedName>
        <fullName evidence="8">Sulfatase N-terminal domain-containing protein</fullName>
    </recommendedName>
</protein>
<gene>
    <name evidence="9" type="ORF">FSP39_001238</name>
</gene>
<dbReference type="Pfam" id="PF00884">
    <property type="entry name" value="Sulfatase"/>
    <property type="match status" value="1"/>
</dbReference>
<evidence type="ECO:0000256" key="5">
    <source>
        <dbReference type="ARBA" id="ARBA00023180"/>
    </source>
</evidence>
<dbReference type="EMBL" id="VSWD01000005">
    <property type="protein sequence ID" value="KAK3101142.1"/>
    <property type="molecule type" value="Genomic_DNA"/>
</dbReference>
<proteinExistence type="inferred from homology"/>
<dbReference type="PROSITE" id="PS51257">
    <property type="entry name" value="PROKAR_LIPOPROTEIN"/>
    <property type="match status" value="1"/>
</dbReference>
<dbReference type="AlphaFoldDB" id="A0AA88YGU5"/>
<feature type="region of interest" description="Disordered" evidence="6">
    <location>
        <begin position="137"/>
        <end position="187"/>
    </location>
</feature>
<comment type="cofactor">
    <cofactor evidence="1">
        <name>Ca(2+)</name>
        <dbReference type="ChEBI" id="CHEBI:29108"/>
    </cofactor>
</comment>
<keyword evidence="3" id="KW-0479">Metal-binding</keyword>
<feature type="chain" id="PRO_5041644178" description="Sulfatase N-terminal domain-containing protein" evidence="7">
    <location>
        <begin position="22"/>
        <end position="187"/>
    </location>
</feature>
<comment type="similarity">
    <text evidence="2">Belongs to the sulfatase family.</text>
</comment>
<comment type="caution">
    <text evidence="9">The sequence shown here is derived from an EMBL/GenBank/DDBJ whole genome shotgun (WGS) entry which is preliminary data.</text>
</comment>
<dbReference type="SUPFAM" id="SSF53649">
    <property type="entry name" value="Alkaline phosphatase-like"/>
    <property type="match status" value="1"/>
</dbReference>
<evidence type="ECO:0000313" key="9">
    <source>
        <dbReference type="EMBL" id="KAK3101142.1"/>
    </source>
</evidence>
<dbReference type="PANTHER" id="PTHR10342">
    <property type="entry name" value="ARYLSULFATASE"/>
    <property type="match status" value="1"/>
</dbReference>
<dbReference type="PANTHER" id="PTHR10342:SF274">
    <property type="entry name" value="ARYLSULFATASE B"/>
    <property type="match status" value="1"/>
</dbReference>
<evidence type="ECO:0000256" key="4">
    <source>
        <dbReference type="ARBA" id="ARBA00022837"/>
    </source>
</evidence>